<evidence type="ECO:0000313" key="3">
    <source>
        <dbReference type="Proteomes" id="UP000652176"/>
    </source>
</evidence>
<dbReference type="SUPFAM" id="SSF47598">
    <property type="entry name" value="Ribbon-helix-helix"/>
    <property type="match status" value="1"/>
</dbReference>
<dbReference type="InterPro" id="IPR052991">
    <property type="entry name" value="Non-func_TypeII_TA_Antitoxin"/>
</dbReference>
<organism evidence="2 3">
    <name type="scientific">Methylomonas albis</name>
    <dbReference type="NCBI Taxonomy" id="1854563"/>
    <lineage>
        <taxon>Bacteria</taxon>
        <taxon>Pseudomonadati</taxon>
        <taxon>Pseudomonadota</taxon>
        <taxon>Gammaproteobacteria</taxon>
        <taxon>Methylococcales</taxon>
        <taxon>Methylococcaceae</taxon>
        <taxon>Methylomonas</taxon>
    </lineage>
</organism>
<evidence type="ECO:0000313" key="2">
    <source>
        <dbReference type="EMBL" id="MBD9355178.1"/>
    </source>
</evidence>
<sequence>MSNIIELFDSLRFKKINFGVASCLLLIGESGSGKSELAKYYVKNNPVFEQAERTQIPVLHFEFKSISTPEEFLRALLVTVGDPQQGLGARNKGELYDRLPSGRSGLTPRKKPLSPGRSCVQPNVKKAINLFRQYVKLCIMITNEPPLTGAATMATEAFTVRAESDIVHQLDFIAGALDRSRNYLVNQALREYLKTHAWQVEKITQGIAAADRGELIDHDDVMREMEEQIEQKAKGRA</sequence>
<gene>
    <name evidence="2" type="ORF">IE877_04670</name>
</gene>
<dbReference type="InterPro" id="IPR025662">
    <property type="entry name" value="Sigma_54_int_dom_ATP-bd_1"/>
</dbReference>
<keyword evidence="3" id="KW-1185">Reference proteome</keyword>
<comment type="caution">
    <text evidence="2">The sequence shown here is derived from an EMBL/GenBank/DDBJ whole genome shotgun (WGS) entry which is preliminary data.</text>
</comment>
<dbReference type="Pfam" id="PF05621">
    <property type="entry name" value="TniB"/>
    <property type="match status" value="1"/>
</dbReference>
<dbReference type="PANTHER" id="PTHR40688:SF2">
    <property type="entry name" value="RIBBON-HELIX-HELIX PROTEIN COPG DOMAIN-CONTAINING PROTEIN"/>
    <property type="match status" value="1"/>
</dbReference>
<dbReference type="PROSITE" id="PS00675">
    <property type="entry name" value="SIGMA54_INTERACT_1"/>
    <property type="match status" value="1"/>
</dbReference>
<name>A0ABR9CYX8_9GAMM</name>
<dbReference type="InterPro" id="IPR008868">
    <property type="entry name" value="TniB"/>
</dbReference>
<protein>
    <submittedName>
        <fullName evidence="2">AAA family ATPase</fullName>
    </submittedName>
</protein>
<proteinExistence type="predicted"/>
<dbReference type="EMBL" id="JACXSS010000001">
    <property type="protein sequence ID" value="MBD9355178.1"/>
    <property type="molecule type" value="Genomic_DNA"/>
</dbReference>
<dbReference type="InterPro" id="IPR027417">
    <property type="entry name" value="P-loop_NTPase"/>
</dbReference>
<feature type="region of interest" description="Disordered" evidence="1">
    <location>
        <begin position="99"/>
        <end position="118"/>
    </location>
</feature>
<dbReference type="CDD" id="cd22233">
    <property type="entry name" value="RHH_CopAso-like"/>
    <property type="match status" value="1"/>
</dbReference>
<dbReference type="SUPFAM" id="SSF52540">
    <property type="entry name" value="P-loop containing nucleoside triphosphate hydrolases"/>
    <property type="match status" value="1"/>
</dbReference>
<dbReference type="Proteomes" id="UP000652176">
    <property type="component" value="Unassembled WGS sequence"/>
</dbReference>
<reference evidence="2 3" key="1">
    <citation type="submission" date="2020-09" db="EMBL/GenBank/DDBJ databases">
        <title>Methylomonas albis sp. nov. and Methylomonas fluvii sp. nov.: Two cold-adapted methanotrophs from the River Elbe and an amended description of Methylovulum psychrotolerans strain Eb1.</title>
        <authorList>
            <person name="Bussmann I.K."/>
            <person name="Klings K.-W."/>
            <person name="Warnstedt J."/>
            <person name="Hoppert M."/>
            <person name="Saborowski A."/>
            <person name="Horn F."/>
            <person name="Liebner S."/>
        </authorList>
    </citation>
    <scope>NUCLEOTIDE SEQUENCE [LARGE SCALE GENOMIC DNA]</scope>
    <source>
        <strain evidence="2 3">EbA</strain>
    </source>
</reference>
<accession>A0ABR9CYX8</accession>
<dbReference type="RefSeq" id="WP_192373576.1">
    <property type="nucleotide sequence ID" value="NZ_CAJHIV010000001.1"/>
</dbReference>
<dbReference type="Gene3D" id="6.20.450.20">
    <property type="match status" value="1"/>
</dbReference>
<dbReference type="Gene3D" id="3.40.50.300">
    <property type="entry name" value="P-loop containing nucleotide triphosphate hydrolases"/>
    <property type="match status" value="1"/>
</dbReference>
<dbReference type="PANTHER" id="PTHR40688">
    <property type="match status" value="1"/>
</dbReference>
<evidence type="ECO:0000256" key="1">
    <source>
        <dbReference type="SAM" id="MobiDB-lite"/>
    </source>
</evidence>
<dbReference type="InterPro" id="IPR010985">
    <property type="entry name" value="Ribbon_hlx_hlx"/>
</dbReference>